<organism evidence="3">
    <name type="scientific">Sinorhizobium medicae</name>
    <dbReference type="NCBI Taxonomy" id="110321"/>
    <lineage>
        <taxon>Bacteria</taxon>
        <taxon>Pseudomonadati</taxon>
        <taxon>Pseudomonadota</taxon>
        <taxon>Alphaproteobacteria</taxon>
        <taxon>Hyphomicrobiales</taxon>
        <taxon>Rhizobiaceae</taxon>
        <taxon>Sinorhizobium/Ensifer group</taxon>
        <taxon>Sinorhizobium</taxon>
    </lineage>
</organism>
<accession>A0A508X6L8</accession>
<name>A0A508X6L8_9HYPH</name>
<sequence length="85" mass="9172">MSTIPIIRAMMVAFCLFLGAAVPAAADEYYEGIDINQRQVDGKRQPINTYLLKRRAAAQEPPSSSTGSVPKPAPAAREPTTTVRP</sequence>
<feature type="chain" id="PRO_5021354123" evidence="2">
    <location>
        <begin position="27"/>
        <end position="85"/>
    </location>
</feature>
<dbReference type="EMBL" id="CABFNB010000149">
    <property type="protein sequence ID" value="VTZ65200.1"/>
    <property type="molecule type" value="Genomic_DNA"/>
</dbReference>
<proteinExistence type="predicted"/>
<feature type="region of interest" description="Disordered" evidence="1">
    <location>
        <begin position="54"/>
        <end position="85"/>
    </location>
</feature>
<protein>
    <submittedName>
        <fullName evidence="3">Uncharacterized protein</fullName>
    </submittedName>
</protein>
<reference evidence="3" key="1">
    <citation type="submission" date="2019-06" db="EMBL/GenBank/DDBJ databases">
        <authorList>
            <person name="Le Quere A."/>
            <person name="Colella S."/>
        </authorList>
    </citation>
    <scope>NUCLEOTIDE SEQUENCE</scope>
    <source>
        <strain evidence="3">EmedicaeMD41</strain>
    </source>
</reference>
<keyword evidence="2" id="KW-0732">Signal</keyword>
<gene>
    <name evidence="3" type="ORF">EMEDMD4_790224</name>
</gene>
<feature type="signal peptide" evidence="2">
    <location>
        <begin position="1"/>
        <end position="26"/>
    </location>
</feature>
<evidence type="ECO:0000256" key="1">
    <source>
        <dbReference type="SAM" id="MobiDB-lite"/>
    </source>
</evidence>
<evidence type="ECO:0000256" key="2">
    <source>
        <dbReference type="SAM" id="SignalP"/>
    </source>
</evidence>
<dbReference type="Proteomes" id="UP000507954">
    <property type="component" value="Unassembled WGS sequence"/>
</dbReference>
<dbReference type="AlphaFoldDB" id="A0A508X6L8"/>
<evidence type="ECO:0000313" key="3">
    <source>
        <dbReference type="EMBL" id="VTZ65200.1"/>
    </source>
</evidence>